<name>A0ABU1Y8F1_9FLAO</name>
<evidence type="ECO:0000313" key="3">
    <source>
        <dbReference type="Proteomes" id="UP001269081"/>
    </source>
</evidence>
<evidence type="ECO:0008006" key="4">
    <source>
        <dbReference type="Google" id="ProtNLM"/>
    </source>
</evidence>
<reference evidence="2 3" key="1">
    <citation type="submission" date="2023-07" db="EMBL/GenBank/DDBJ databases">
        <title>Sorghum-associated microbial communities from plants grown in Nebraska, USA.</title>
        <authorList>
            <person name="Schachtman D."/>
        </authorList>
    </citation>
    <scope>NUCLEOTIDE SEQUENCE [LARGE SCALE GENOMIC DNA]</scope>
    <source>
        <strain evidence="2 3">4129</strain>
    </source>
</reference>
<dbReference type="RefSeq" id="WP_310281627.1">
    <property type="nucleotide sequence ID" value="NZ_JAVDWQ010000007.1"/>
</dbReference>
<dbReference type="EMBL" id="JAVDWQ010000007">
    <property type="protein sequence ID" value="MDR7210524.1"/>
    <property type="molecule type" value="Genomic_DNA"/>
</dbReference>
<protein>
    <recommendedName>
        <fullName evidence="4">DUF4251 domain-containing protein</fullName>
    </recommendedName>
</protein>
<feature type="chain" id="PRO_5046274289" description="DUF4251 domain-containing protein" evidence="1">
    <location>
        <begin position="20"/>
        <end position="150"/>
    </location>
</feature>
<gene>
    <name evidence="2" type="ORF">J2W48_002465</name>
</gene>
<comment type="caution">
    <text evidence="2">The sequence shown here is derived from an EMBL/GenBank/DDBJ whole genome shotgun (WGS) entry which is preliminary data.</text>
</comment>
<evidence type="ECO:0000313" key="2">
    <source>
        <dbReference type="EMBL" id="MDR7210524.1"/>
    </source>
</evidence>
<proteinExistence type="predicted"/>
<keyword evidence="1" id="KW-0732">Signal</keyword>
<keyword evidence="3" id="KW-1185">Reference proteome</keyword>
<sequence length="150" mass="17512">MKKKLLFLTLFFGLTQLHAQIHVDQITHRDLDHFITTTIGYPVPGLFLFEGKSEPSILLNANGTGVFQYEDLSKKNITWGIECTEEGIPIFKEGFNSASYTFWYKTDDNENWIYTQLSIHYNKKKMFIMGERVKDYADYNDLKKPAKSRL</sequence>
<feature type="signal peptide" evidence="1">
    <location>
        <begin position="1"/>
        <end position="19"/>
    </location>
</feature>
<accession>A0ABU1Y8F1</accession>
<evidence type="ECO:0000256" key="1">
    <source>
        <dbReference type="SAM" id="SignalP"/>
    </source>
</evidence>
<dbReference type="Proteomes" id="UP001269081">
    <property type="component" value="Unassembled WGS sequence"/>
</dbReference>
<organism evidence="2 3">
    <name type="scientific">Flavobacterium piscis</name>
    <dbReference type="NCBI Taxonomy" id="1114874"/>
    <lineage>
        <taxon>Bacteria</taxon>
        <taxon>Pseudomonadati</taxon>
        <taxon>Bacteroidota</taxon>
        <taxon>Flavobacteriia</taxon>
        <taxon>Flavobacteriales</taxon>
        <taxon>Flavobacteriaceae</taxon>
        <taxon>Flavobacterium</taxon>
    </lineage>
</organism>